<proteinExistence type="predicted"/>
<dbReference type="AlphaFoldDB" id="A0A5D2MTQ8"/>
<evidence type="ECO:0000313" key="1">
    <source>
        <dbReference type="EMBL" id="TYH94578.1"/>
    </source>
</evidence>
<dbReference type="EMBL" id="CM017621">
    <property type="protein sequence ID" value="TYH94578.1"/>
    <property type="molecule type" value="Genomic_DNA"/>
</dbReference>
<accession>A0A5D2MTQ8</accession>
<protein>
    <submittedName>
        <fullName evidence="1">Uncharacterized protein</fullName>
    </submittedName>
</protein>
<organism evidence="1 2">
    <name type="scientific">Gossypium tomentosum</name>
    <name type="common">Hawaiian cotton</name>
    <name type="synonym">Gossypium sandvicense</name>
    <dbReference type="NCBI Taxonomy" id="34277"/>
    <lineage>
        <taxon>Eukaryota</taxon>
        <taxon>Viridiplantae</taxon>
        <taxon>Streptophyta</taxon>
        <taxon>Embryophyta</taxon>
        <taxon>Tracheophyta</taxon>
        <taxon>Spermatophyta</taxon>
        <taxon>Magnoliopsida</taxon>
        <taxon>eudicotyledons</taxon>
        <taxon>Gunneridae</taxon>
        <taxon>Pentapetalae</taxon>
        <taxon>rosids</taxon>
        <taxon>malvids</taxon>
        <taxon>Malvales</taxon>
        <taxon>Malvaceae</taxon>
        <taxon>Malvoideae</taxon>
        <taxon>Gossypium</taxon>
    </lineage>
</organism>
<gene>
    <name evidence="1" type="ORF">ES332_A12G050600v1</name>
</gene>
<dbReference type="Proteomes" id="UP000322667">
    <property type="component" value="Chromosome A12"/>
</dbReference>
<keyword evidence="2" id="KW-1185">Reference proteome</keyword>
<reference evidence="1 2" key="1">
    <citation type="submission" date="2019-07" db="EMBL/GenBank/DDBJ databases">
        <title>WGS assembly of Gossypium tomentosum.</title>
        <authorList>
            <person name="Chen Z.J."/>
            <person name="Sreedasyam A."/>
            <person name="Ando A."/>
            <person name="Song Q."/>
            <person name="De L."/>
            <person name="Hulse-Kemp A."/>
            <person name="Ding M."/>
            <person name="Ye W."/>
            <person name="Kirkbride R."/>
            <person name="Jenkins J."/>
            <person name="Plott C."/>
            <person name="Lovell J."/>
            <person name="Lin Y.-M."/>
            <person name="Vaughn R."/>
            <person name="Liu B."/>
            <person name="Li W."/>
            <person name="Simpson S."/>
            <person name="Scheffler B."/>
            <person name="Saski C."/>
            <person name="Grover C."/>
            <person name="Hu G."/>
            <person name="Conover J."/>
            <person name="Carlson J."/>
            <person name="Shu S."/>
            <person name="Boston L."/>
            <person name="Williams M."/>
            <person name="Peterson D."/>
            <person name="Mcgee K."/>
            <person name="Jones D."/>
            <person name="Wendel J."/>
            <person name="Stelly D."/>
            <person name="Grimwood J."/>
            <person name="Schmutz J."/>
        </authorList>
    </citation>
    <scope>NUCLEOTIDE SEQUENCE [LARGE SCALE GENOMIC DNA]</scope>
    <source>
        <strain evidence="1">7179.01</strain>
    </source>
</reference>
<name>A0A5D2MTQ8_GOSTO</name>
<evidence type="ECO:0000313" key="2">
    <source>
        <dbReference type="Proteomes" id="UP000322667"/>
    </source>
</evidence>
<sequence>MSFSILSDPSPSSPPSLPLSQAPLFFCRPPHHCPLPLLSLFLLHHHFSHPQQSCHVQRNEPLCPYRQLKCSSFSHSSSNSFSLNKALFGNMVTFSVQAWYIWRKGPIFVATLLLPSWGSFSLGMMVKKE</sequence>